<organism evidence="10 11">
    <name type="scientific">Dyella thiooxydans</name>
    <dbReference type="NCBI Taxonomy" id="445710"/>
    <lineage>
        <taxon>Bacteria</taxon>
        <taxon>Pseudomonadati</taxon>
        <taxon>Pseudomonadota</taxon>
        <taxon>Gammaproteobacteria</taxon>
        <taxon>Lysobacterales</taxon>
        <taxon>Rhodanobacteraceae</taxon>
        <taxon>Dyella</taxon>
    </lineage>
</organism>
<dbReference type="SUPFAM" id="SSF52833">
    <property type="entry name" value="Thioredoxin-like"/>
    <property type="match status" value="1"/>
</dbReference>
<evidence type="ECO:0000256" key="6">
    <source>
        <dbReference type="ARBA" id="ARBA00023284"/>
    </source>
</evidence>
<dbReference type="InterPro" id="IPR051470">
    <property type="entry name" value="Thiol:disulfide_interchange"/>
</dbReference>
<feature type="domain" description="Disulphide bond isomerase DsbC/G N-terminal" evidence="8">
    <location>
        <begin position="30"/>
        <end position="90"/>
    </location>
</feature>
<dbReference type="Gene3D" id="3.10.450.70">
    <property type="entry name" value="Disulphide bond isomerase, DsbC/G, N-terminal"/>
    <property type="match status" value="1"/>
</dbReference>
<evidence type="ECO:0000256" key="5">
    <source>
        <dbReference type="ARBA" id="ARBA00023157"/>
    </source>
</evidence>
<evidence type="ECO:0000313" key="11">
    <source>
        <dbReference type="Proteomes" id="UP000077255"/>
    </source>
</evidence>
<dbReference type="SUPFAM" id="SSF54423">
    <property type="entry name" value="DsbC/DsbG N-terminal domain-like"/>
    <property type="match status" value="1"/>
</dbReference>
<dbReference type="EMBL" id="CP014841">
    <property type="protein sequence ID" value="AND71165.1"/>
    <property type="molecule type" value="Genomic_DNA"/>
</dbReference>
<dbReference type="InterPro" id="IPR009094">
    <property type="entry name" value="DiS-bond_isomerase_DsbC/G_N_sf"/>
</dbReference>
<name>A0A161JXQ3_9GAMM</name>
<dbReference type="GO" id="GO:0042597">
    <property type="term" value="C:periplasmic space"/>
    <property type="evidence" value="ECO:0007669"/>
    <property type="project" value="UniProtKB-SubCell"/>
</dbReference>
<evidence type="ECO:0000256" key="4">
    <source>
        <dbReference type="ARBA" id="ARBA00022764"/>
    </source>
</evidence>
<dbReference type="AlphaFoldDB" id="A0A161JXQ3"/>
<dbReference type="Gene3D" id="3.40.30.10">
    <property type="entry name" value="Glutaredoxin"/>
    <property type="match status" value="1"/>
</dbReference>
<feature type="signal peptide" evidence="7">
    <location>
        <begin position="1"/>
        <end position="19"/>
    </location>
</feature>
<keyword evidence="4 7" id="KW-0574">Periplasm</keyword>
<gene>
    <name evidence="10" type="ORF">ATSB10_37110</name>
</gene>
<dbReference type="InterPro" id="IPR012336">
    <property type="entry name" value="Thioredoxin-like_fold"/>
</dbReference>
<dbReference type="InterPro" id="IPR033954">
    <property type="entry name" value="DiS-bond_Isoase_DsbC/G"/>
</dbReference>
<accession>A0A161JXQ3</accession>
<dbReference type="KEGG" id="dtx:ATSB10_37110"/>
<protein>
    <recommendedName>
        <fullName evidence="7">Thiol:disulfide interchange protein</fullName>
    </recommendedName>
</protein>
<comment type="subcellular location">
    <subcellularLocation>
        <location evidence="1 7">Periplasm</location>
    </subcellularLocation>
</comment>
<dbReference type="Proteomes" id="UP000077255">
    <property type="component" value="Chromosome"/>
</dbReference>
<reference evidence="10 11" key="1">
    <citation type="submission" date="2016-02" db="EMBL/GenBank/DDBJ databases">
        <title>Complete genome sequencing and analysis of ATSB10, Dyella thiooxydans isolated from rhizosphere soil of sunflower (Helianthus annuus L.).</title>
        <authorList>
            <person name="Lee Y."/>
            <person name="Hwangbo K."/>
            <person name="Chung H."/>
            <person name="Yoo J."/>
            <person name="Kim K.Y."/>
            <person name="Sa T.M."/>
            <person name="Um Y."/>
            <person name="Madhaiyan M."/>
        </authorList>
    </citation>
    <scope>NUCLEOTIDE SEQUENCE [LARGE SCALE GENOMIC DNA]</scope>
    <source>
        <strain evidence="10 11">ATSB10</strain>
    </source>
</reference>
<dbReference type="RefSeq" id="WP_063674109.1">
    <property type="nucleotide sequence ID" value="NZ_CP014841.1"/>
</dbReference>
<feature type="chain" id="PRO_5010005889" description="Thiol:disulfide interchange protein" evidence="7">
    <location>
        <begin position="20"/>
        <end position="257"/>
    </location>
</feature>
<dbReference type="CDD" id="cd03020">
    <property type="entry name" value="DsbA_DsbC_DsbG"/>
    <property type="match status" value="1"/>
</dbReference>
<sequence>MRKQLVLALVLGAMSVAVAAADGGRDNGVSPAAERAVRAAIASFGPGVKIERIAPAEVPGFYRVIAAGQMVYVSDDGKYMLNGDLVQVDGHKSLGDAAWASFRKAQLDAVPASQRIVFAPPHPKTTLTVFTDVNCGFCRQLHEHIGDFMKAGIAVEYLAWPREGVATTAGRPTPTYTEMVSVWCAADRKQAFAEAKQGHSPKPATCNNPVKAQYQLGQRIGVSGTPAIFTPDGRELGGYVTAQQVLDDLARHPGSGS</sequence>
<feature type="domain" description="Thioredoxin-like fold" evidence="9">
    <location>
        <begin position="123"/>
        <end position="246"/>
    </location>
</feature>
<dbReference type="OrthoDB" id="12976at2"/>
<dbReference type="Pfam" id="PF10411">
    <property type="entry name" value="DsbC_N"/>
    <property type="match status" value="1"/>
</dbReference>
<evidence type="ECO:0000256" key="2">
    <source>
        <dbReference type="ARBA" id="ARBA00009813"/>
    </source>
</evidence>
<evidence type="ECO:0000256" key="7">
    <source>
        <dbReference type="RuleBase" id="RU364038"/>
    </source>
</evidence>
<dbReference type="PANTHER" id="PTHR35272">
    <property type="entry name" value="THIOL:DISULFIDE INTERCHANGE PROTEIN DSBC-RELATED"/>
    <property type="match status" value="1"/>
</dbReference>
<dbReference type="Pfam" id="PF13098">
    <property type="entry name" value="Thioredoxin_2"/>
    <property type="match status" value="1"/>
</dbReference>
<comment type="function">
    <text evidence="7">Required for disulfide bond formation in some periplasmic proteins. Acts by transferring its disulfide bond to other proteins and is reduced in the process.</text>
</comment>
<keyword evidence="11" id="KW-1185">Reference proteome</keyword>
<dbReference type="InterPro" id="IPR036249">
    <property type="entry name" value="Thioredoxin-like_sf"/>
</dbReference>
<keyword evidence="3 7" id="KW-0732">Signal</keyword>
<dbReference type="PATRIC" id="fig|445710.3.peg.3708"/>
<comment type="similarity">
    <text evidence="2 7">Belongs to the thioredoxin family. DsbC subfamily.</text>
</comment>
<keyword evidence="5" id="KW-1015">Disulfide bond</keyword>
<evidence type="ECO:0000313" key="10">
    <source>
        <dbReference type="EMBL" id="AND71165.1"/>
    </source>
</evidence>
<evidence type="ECO:0000259" key="8">
    <source>
        <dbReference type="Pfam" id="PF10411"/>
    </source>
</evidence>
<evidence type="ECO:0000256" key="1">
    <source>
        <dbReference type="ARBA" id="ARBA00004418"/>
    </source>
</evidence>
<proteinExistence type="inferred from homology"/>
<dbReference type="InterPro" id="IPR018950">
    <property type="entry name" value="DiS-bond_isomerase_DsbC/G_N"/>
</dbReference>
<keyword evidence="6 7" id="KW-0676">Redox-active center</keyword>
<dbReference type="STRING" id="445710.ATSB10_37110"/>
<evidence type="ECO:0000259" key="9">
    <source>
        <dbReference type="Pfam" id="PF13098"/>
    </source>
</evidence>
<dbReference type="PANTHER" id="PTHR35272:SF3">
    <property type="entry name" value="THIOL:DISULFIDE INTERCHANGE PROTEIN DSBC"/>
    <property type="match status" value="1"/>
</dbReference>
<evidence type="ECO:0000256" key="3">
    <source>
        <dbReference type="ARBA" id="ARBA00022729"/>
    </source>
</evidence>